<evidence type="ECO:0000256" key="1">
    <source>
        <dbReference type="SAM" id="MobiDB-lite"/>
    </source>
</evidence>
<feature type="transmembrane region" description="Helical" evidence="2">
    <location>
        <begin position="293"/>
        <end position="316"/>
    </location>
</feature>
<proteinExistence type="predicted"/>
<keyword evidence="2" id="KW-1133">Transmembrane helix</keyword>
<name>A0A919J0V1_9ACTN</name>
<organism evidence="3 4">
    <name type="scientific">Paractinoplanes ferrugineus</name>
    <dbReference type="NCBI Taxonomy" id="113564"/>
    <lineage>
        <taxon>Bacteria</taxon>
        <taxon>Bacillati</taxon>
        <taxon>Actinomycetota</taxon>
        <taxon>Actinomycetes</taxon>
        <taxon>Micromonosporales</taxon>
        <taxon>Micromonosporaceae</taxon>
        <taxon>Paractinoplanes</taxon>
    </lineage>
</organism>
<feature type="compositionally biased region" description="Low complexity" evidence="1">
    <location>
        <begin position="148"/>
        <end position="161"/>
    </location>
</feature>
<dbReference type="AlphaFoldDB" id="A0A919J0V1"/>
<gene>
    <name evidence="3" type="ORF">Afe05nite_36830</name>
</gene>
<comment type="caution">
    <text evidence="3">The sequence shown here is derived from an EMBL/GenBank/DDBJ whole genome shotgun (WGS) entry which is preliminary data.</text>
</comment>
<dbReference type="RefSeq" id="WP_203818356.1">
    <property type="nucleotide sequence ID" value="NZ_BAAABP010000038.1"/>
</dbReference>
<evidence type="ECO:0000313" key="4">
    <source>
        <dbReference type="Proteomes" id="UP000598174"/>
    </source>
</evidence>
<keyword evidence="4" id="KW-1185">Reference proteome</keyword>
<evidence type="ECO:0000313" key="3">
    <source>
        <dbReference type="EMBL" id="GIE11843.1"/>
    </source>
</evidence>
<feature type="compositionally biased region" description="Low complexity" evidence="1">
    <location>
        <begin position="256"/>
        <end position="274"/>
    </location>
</feature>
<dbReference type="Proteomes" id="UP000598174">
    <property type="component" value="Unassembled WGS sequence"/>
</dbReference>
<keyword evidence="2" id="KW-0472">Membrane</keyword>
<sequence>MSRQFRYRSTALVLGGLIVGAPLLLAGTASAEQLGPVGRQVTFGGGGIMGFSCRSHPDVESLVVPAKSKVRLINRTGYSARLLLAGKSKGTLPDDSFTEVVFRRGTTSVTLKPNCPVGEDVAPLMVTASPSAAAAPPKPSPEPTGDHSSSAAAVSAGSPDAPTRPGAGTKRSDSAPAKRPRTTIAGHGGVRKPRLRTSSVARAATTEVQAMPQGGNAPKIKTKRPDGTAGSPTPTFAGMPPGDEKALLPGVPQLDPAPTAQEAAPTANSPTPAEVAAAEPVATMEPMPESGPIGLLGLIAAVCVLGVGTATIRAIVSRRANRANMA</sequence>
<accession>A0A919J0V1</accession>
<reference evidence="3" key="1">
    <citation type="submission" date="2021-01" db="EMBL/GenBank/DDBJ databases">
        <title>Whole genome shotgun sequence of Actinoplanes ferrugineus NBRC 15555.</title>
        <authorList>
            <person name="Komaki H."/>
            <person name="Tamura T."/>
        </authorList>
    </citation>
    <scope>NUCLEOTIDE SEQUENCE</scope>
    <source>
        <strain evidence="3">NBRC 15555</strain>
    </source>
</reference>
<dbReference type="EMBL" id="BOMM01000033">
    <property type="protein sequence ID" value="GIE11843.1"/>
    <property type="molecule type" value="Genomic_DNA"/>
</dbReference>
<keyword evidence="2" id="KW-0812">Transmembrane</keyword>
<feature type="region of interest" description="Disordered" evidence="1">
    <location>
        <begin position="129"/>
        <end position="274"/>
    </location>
</feature>
<evidence type="ECO:0000256" key="2">
    <source>
        <dbReference type="SAM" id="Phobius"/>
    </source>
</evidence>
<protein>
    <submittedName>
        <fullName evidence="3">Uncharacterized protein</fullName>
    </submittedName>
</protein>